<feature type="region of interest" description="Disordered" evidence="1">
    <location>
        <begin position="1"/>
        <end position="22"/>
    </location>
</feature>
<feature type="compositionally biased region" description="Acidic residues" evidence="1">
    <location>
        <begin position="12"/>
        <end position="22"/>
    </location>
</feature>
<dbReference type="EMBL" id="JBHSXI010000023">
    <property type="protein sequence ID" value="MFC6890665.1"/>
    <property type="molecule type" value="Genomic_DNA"/>
</dbReference>
<name>A0ABD5UMP1_9EURY</name>
<sequence length="44" mass="4679">MTDPEKRTSAAELEDADGVTVDDDGRVRAKMVKNAKGAAAEDDE</sequence>
<organism evidence="2 3">
    <name type="scientific">Halorubrum trueperi</name>
    <dbReference type="NCBI Taxonomy" id="2004704"/>
    <lineage>
        <taxon>Archaea</taxon>
        <taxon>Methanobacteriati</taxon>
        <taxon>Methanobacteriota</taxon>
        <taxon>Stenosarchaea group</taxon>
        <taxon>Halobacteria</taxon>
        <taxon>Halobacteriales</taxon>
        <taxon>Haloferacaceae</taxon>
        <taxon>Halorubrum</taxon>
    </lineage>
</organism>
<reference evidence="2 3" key="1">
    <citation type="journal article" date="2019" name="Int. J. Syst. Evol. Microbiol.">
        <title>The Global Catalogue of Microorganisms (GCM) 10K type strain sequencing project: providing services to taxonomists for standard genome sequencing and annotation.</title>
        <authorList>
            <consortium name="The Broad Institute Genomics Platform"/>
            <consortium name="The Broad Institute Genome Sequencing Center for Infectious Disease"/>
            <person name="Wu L."/>
            <person name="Ma J."/>
        </authorList>
    </citation>
    <scope>NUCLEOTIDE SEQUENCE [LARGE SCALE GENOMIC DNA]</scope>
    <source>
        <strain evidence="2 3">Y73</strain>
    </source>
</reference>
<evidence type="ECO:0000313" key="2">
    <source>
        <dbReference type="EMBL" id="MFC6890665.1"/>
    </source>
</evidence>
<dbReference type="AlphaFoldDB" id="A0ABD5UMP1"/>
<dbReference type="Proteomes" id="UP001596333">
    <property type="component" value="Unassembled WGS sequence"/>
</dbReference>
<gene>
    <name evidence="2" type="ORF">ACFQEY_16880</name>
</gene>
<accession>A0ABD5UMP1</accession>
<proteinExistence type="predicted"/>
<keyword evidence="3" id="KW-1185">Reference proteome</keyword>
<evidence type="ECO:0000256" key="1">
    <source>
        <dbReference type="SAM" id="MobiDB-lite"/>
    </source>
</evidence>
<protein>
    <submittedName>
        <fullName evidence="2">Uncharacterized protein</fullName>
    </submittedName>
</protein>
<comment type="caution">
    <text evidence="2">The sequence shown here is derived from an EMBL/GenBank/DDBJ whole genome shotgun (WGS) entry which is preliminary data.</text>
</comment>
<evidence type="ECO:0000313" key="3">
    <source>
        <dbReference type="Proteomes" id="UP001596333"/>
    </source>
</evidence>
<dbReference type="RefSeq" id="WP_277424151.1">
    <property type="nucleotide sequence ID" value="NZ_JBHSXI010000023.1"/>
</dbReference>